<sequence length="93" mass="10965">MESPKLRRQSRLKLCEGPDDHFIDMEKTTLTRCGVTSRRFCLHAHERARARFWVDFIDKKLNHFVPLIVDPIRRLVWTTSSENKEAAANDLIE</sequence>
<dbReference type="Proteomes" id="UP001314170">
    <property type="component" value="Unassembled WGS sequence"/>
</dbReference>
<name>A0AAV1R3Z3_9ROSI</name>
<dbReference type="Gene3D" id="1.20.1050.10">
    <property type="match status" value="1"/>
</dbReference>
<protein>
    <submittedName>
        <fullName evidence="1">Uncharacterized protein</fullName>
    </submittedName>
</protein>
<comment type="caution">
    <text evidence="1">The sequence shown here is derived from an EMBL/GenBank/DDBJ whole genome shotgun (WGS) entry which is preliminary data.</text>
</comment>
<dbReference type="AlphaFoldDB" id="A0AAV1R3Z3"/>
<evidence type="ECO:0000313" key="2">
    <source>
        <dbReference type="Proteomes" id="UP001314170"/>
    </source>
</evidence>
<dbReference type="InterPro" id="IPR036282">
    <property type="entry name" value="Glutathione-S-Trfase_C_sf"/>
</dbReference>
<gene>
    <name evidence="1" type="ORF">DCAF_LOCUS5466</name>
</gene>
<reference evidence="1 2" key="1">
    <citation type="submission" date="2024-01" db="EMBL/GenBank/DDBJ databases">
        <authorList>
            <person name="Waweru B."/>
        </authorList>
    </citation>
    <scope>NUCLEOTIDE SEQUENCE [LARGE SCALE GENOMIC DNA]</scope>
</reference>
<evidence type="ECO:0000313" key="1">
    <source>
        <dbReference type="EMBL" id="CAK7327750.1"/>
    </source>
</evidence>
<organism evidence="1 2">
    <name type="scientific">Dovyalis caffra</name>
    <dbReference type="NCBI Taxonomy" id="77055"/>
    <lineage>
        <taxon>Eukaryota</taxon>
        <taxon>Viridiplantae</taxon>
        <taxon>Streptophyta</taxon>
        <taxon>Embryophyta</taxon>
        <taxon>Tracheophyta</taxon>
        <taxon>Spermatophyta</taxon>
        <taxon>Magnoliopsida</taxon>
        <taxon>eudicotyledons</taxon>
        <taxon>Gunneridae</taxon>
        <taxon>Pentapetalae</taxon>
        <taxon>rosids</taxon>
        <taxon>fabids</taxon>
        <taxon>Malpighiales</taxon>
        <taxon>Salicaceae</taxon>
        <taxon>Flacourtieae</taxon>
        <taxon>Dovyalis</taxon>
    </lineage>
</organism>
<dbReference type="EMBL" id="CAWUPB010000858">
    <property type="protein sequence ID" value="CAK7327750.1"/>
    <property type="molecule type" value="Genomic_DNA"/>
</dbReference>
<dbReference type="SUPFAM" id="SSF47616">
    <property type="entry name" value="GST C-terminal domain-like"/>
    <property type="match status" value="1"/>
</dbReference>
<accession>A0AAV1R3Z3</accession>
<keyword evidence="2" id="KW-1185">Reference proteome</keyword>
<proteinExistence type="predicted"/>